<accession>A0A167YTK0</accession>
<organism evidence="1 2">
    <name type="scientific">Moelleriella libera RCEF 2490</name>
    <dbReference type="NCBI Taxonomy" id="1081109"/>
    <lineage>
        <taxon>Eukaryota</taxon>
        <taxon>Fungi</taxon>
        <taxon>Dikarya</taxon>
        <taxon>Ascomycota</taxon>
        <taxon>Pezizomycotina</taxon>
        <taxon>Sordariomycetes</taxon>
        <taxon>Hypocreomycetidae</taxon>
        <taxon>Hypocreales</taxon>
        <taxon>Clavicipitaceae</taxon>
        <taxon>Moelleriella</taxon>
    </lineage>
</organism>
<comment type="caution">
    <text evidence="1">The sequence shown here is derived from an EMBL/GenBank/DDBJ whole genome shotgun (WGS) entry which is preliminary data.</text>
</comment>
<reference evidence="1 2" key="1">
    <citation type="journal article" date="2016" name="Genome Biol. Evol.">
        <title>Divergent and convergent evolution of fungal pathogenicity.</title>
        <authorList>
            <person name="Shang Y."/>
            <person name="Xiao G."/>
            <person name="Zheng P."/>
            <person name="Cen K."/>
            <person name="Zhan S."/>
            <person name="Wang C."/>
        </authorList>
    </citation>
    <scope>NUCLEOTIDE SEQUENCE [LARGE SCALE GENOMIC DNA]</scope>
    <source>
        <strain evidence="1 2">RCEF 2490</strain>
    </source>
</reference>
<protein>
    <submittedName>
        <fullName evidence="1">Uncharacterized protein</fullName>
    </submittedName>
</protein>
<dbReference type="InterPro" id="IPR053008">
    <property type="entry name" value="Phomopsin_biosynth_assoc"/>
</dbReference>
<evidence type="ECO:0000313" key="2">
    <source>
        <dbReference type="Proteomes" id="UP000078544"/>
    </source>
</evidence>
<dbReference type="EMBL" id="AZGY01000017">
    <property type="protein sequence ID" value="KZZ91744.1"/>
    <property type="molecule type" value="Genomic_DNA"/>
</dbReference>
<sequence length="183" mass="20732">MTAMFEISAHTGLAYPSISVSDPVTPQTMKLDGNERHDLTLKKCGSSPAEARKLGCSFDGLSFAWQVPECYDQTTVEEFLEADDWQYYEDEAGTAHVPHHLLSEDEGPVHVSARFHAVHCLFLRRQMVRLLQRGAPMDTHLGTYKHTVHCHNVLTNATWMGGELHTRAPVIYPECWPLEDWRA</sequence>
<dbReference type="Proteomes" id="UP000078544">
    <property type="component" value="Unassembled WGS sequence"/>
</dbReference>
<gene>
    <name evidence="1" type="ORF">AAL_06498</name>
</gene>
<name>A0A167YTK0_9HYPO</name>
<keyword evidence="2" id="KW-1185">Reference proteome</keyword>
<dbReference type="OrthoDB" id="3501153at2759"/>
<dbReference type="PANTHER" id="PTHR35896">
    <property type="entry name" value="IG-LIKE DOMAIN-CONTAINING PROTEIN"/>
    <property type="match status" value="1"/>
</dbReference>
<dbReference type="PANTHER" id="PTHR35896:SF3">
    <property type="entry name" value="MAJOR FACILITATOR SUPERFAMILY TRANSPORTER"/>
    <property type="match status" value="1"/>
</dbReference>
<evidence type="ECO:0000313" key="1">
    <source>
        <dbReference type="EMBL" id="KZZ91744.1"/>
    </source>
</evidence>
<dbReference type="AlphaFoldDB" id="A0A167YTK0"/>
<dbReference type="STRING" id="1081109.A0A167YTK0"/>
<proteinExistence type="predicted"/>